<gene>
    <name evidence="16" type="ordered locus">Hoch_5776</name>
</gene>
<evidence type="ECO:0000256" key="8">
    <source>
        <dbReference type="ARBA" id="ARBA00023170"/>
    </source>
</evidence>
<dbReference type="STRING" id="502025.Hoch_5776"/>
<name>D0LHA8_HALO1</name>
<keyword evidence="5 13" id="KW-0732">Signal</keyword>
<dbReference type="PROSITE" id="PS52016">
    <property type="entry name" value="TONB_DEPENDENT_REC_3"/>
    <property type="match status" value="1"/>
</dbReference>
<evidence type="ECO:0000256" key="2">
    <source>
        <dbReference type="ARBA" id="ARBA00022448"/>
    </source>
</evidence>
<dbReference type="OrthoDB" id="338230at2"/>
<reference evidence="16 17" key="1">
    <citation type="journal article" date="2010" name="Stand. Genomic Sci.">
        <title>Complete genome sequence of Haliangium ochraceum type strain (SMP-2).</title>
        <authorList>
            <consortium name="US DOE Joint Genome Institute (JGI-PGF)"/>
            <person name="Ivanova N."/>
            <person name="Daum C."/>
            <person name="Lang E."/>
            <person name="Abt B."/>
            <person name="Kopitz M."/>
            <person name="Saunders E."/>
            <person name="Lapidus A."/>
            <person name="Lucas S."/>
            <person name="Glavina Del Rio T."/>
            <person name="Nolan M."/>
            <person name="Tice H."/>
            <person name="Copeland A."/>
            <person name="Cheng J.F."/>
            <person name="Chen F."/>
            <person name="Bruce D."/>
            <person name="Goodwin L."/>
            <person name="Pitluck S."/>
            <person name="Mavromatis K."/>
            <person name="Pati A."/>
            <person name="Mikhailova N."/>
            <person name="Chen A."/>
            <person name="Palaniappan K."/>
            <person name="Land M."/>
            <person name="Hauser L."/>
            <person name="Chang Y.J."/>
            <person name="Jeffries C.D."/>
            <person name="Detter J.C."/>
            <person name="Brettin T."/>
            <person name="Rohde M."/>
            <person name="Goker M."/>
            <person name="Bristow J."/>
            <person name="Markowitz V."/>
            <person name="Eisen J.A."/>
            <person name="Hugenholtz P."/>
            <person name="Kyrpides N.C."/>
            <person name="Klenk H.P."/>
        </authorList>
    </citation>
    <scope>NUCLEOTIDE SEQUENCE [LARGE SCALE GENOMIC DNA]</scope>
    <source>
        <strain evidence="17">DSM 14365 / CIP 107738 / JCM 11303 / AJ 13395 / SMP-2</strain>
    </source>
</reference>
<sequence>MRRGSPRLPPIYLSAALSALALATPARAQDSAASEPAGAHSAALAPRSTAGPSLVPPQPAPPAASAGASSAADDADDADNPDDAGNAGGDADDAAIAVAAVEVEAAADEGEGGEMAAAAARGLDDTAMVTEIAIAEHAAETASVGELLSRTMGARVRSLGGLGGFSSLSVRGADSGHTAIYVDGVPVSRVATATVNLERFVLDSFSTLELYRGGVPAELGGNALGGALHLRTRVGRAAGERPLTLSTGAGSFGARRARVRWLGGDARDGHHLAVSYTGATGDFSYFNDNGTNLEPGDDGYRKRSNNHFDRVEAVARRRWQRQDSSVELGARISAARQGIPGGAAVQAESAELSSLSQLVDAQARWRRVAGSPALAATAAGFVDLSWQRYRDPEGEIGVGVQDRRYRTISGGARASLELDLGAQHLSAAAVELQIDDFRDRDALSEDDMLRSRGLRLGAGLSLSHEWSPDDADRLLMRPAVRVDWLRTSPLADRSLPVMDDDALAVRSEVLASPRLAARLRVHPGVALKASAGRYARAPTLVELFGDRGFVVGDPTLAAESGLAGDLGVVVAAREALARGAALEIDRAYAEAAAFAWRARDTIGFVTTGGVSGARNLGDTEARGVEAGGTLRLARALTLSGNYTFLTTRQRSPLASYDGKPLPNRPRHQVFGRMDLRGRVWRRDAALWLDATWTSGNYLDRAGNSLVPARQLIGAGVSIELRPGLRLGLEGKNLGAHRVEHLPLEPAPRPDLTKAPRAVADFFGYPLPGRAFYLTAEWQP</sequence>
<proteinExistence type="inferred from homology"/>
<keyword evidence="17" id="KW-1185">Reference proteome</keyword>
<evidence type="ECO:0000256" key="1">
    <source>
        <dbReference type="ARBA" id="ARBA00004571"/>
    </source>
</evidence>
<dbReference type="EMBL" id="CP001804">
    <property type="protein sequence ID" value="ACY18253.1"/>
    <property type="molecule type" value="Genomic_DNA"/>
</dbReference>
<evidence type="ECO:0000256" key="9">
    <source>
        <dbReference type="ARBA" id="ARBA00023237"/>
    </source>
</evidence>
<evidence type="ECO:0000256" key="12">
    <source>
        <dbReference type="SAM" id="MobiDB-lite"/>
    </source>
</evidence>
<accession>D0LHA8</accession>
<dbReference type="Gene3D" id="2.170.130.10">
    <property type="entry name" value="TonB-dependent receptor, plug domain"/>
    <property type="match status" value="1"/>
</dbReference>
<evidence type="ECO:0000256" key="5">
    <source>
        <dbReference type="ARBA" id="ARBA00022729"/>
    </source>
</evidence>
<evidence type="ECO:0000313" key="16">
    <source>
        <dbReference type="EMBL" id="ACY18253.1"/>
    </source>
</evidence>
<evidence type="ECO:0000256" key="4">
    <source>
        <dbReference type="ARBA" id="ARBA00022692"/>
    </source>
</evidence>
<organism evidence="16 17">
    <name type="scientific">Haliangium ochraceum (strain DSM 14365 / JCM 11303 / SMP-2)</name>
    <dbReference type="NCBI Taxonomy" id="502025"/>
    <lineage>
        <taxon>Bacteria</taxon>
        <taxon>Pseudomonadati</taxon>
        <taxon>Myxococcota</taxon>
        <taxon>Polyangia</taxon>
        <taxon>Haliangiales</taxon>
        <taxon>Kofleriaceae</taxon>
        <taxon>Haliangium</taxon>
    </lineage>
</organism>
<dbReference type="RefSeq" id="WP_012830845.1">
    <property type="nucleotide sequence ID" value="NC_013440.1"/>
</dbReference>
<feature type="domain" description="TonB-dependent receptor plug" evidence="15">
    <location>
        <begin position="140"/>
        <end position="227"/>
    </location>
</feature>
<dbReference type="Pfam" id="PF07715">
    <property type="entry name" value="Plug"/>
    <property type="match status" value="1"/>
</dbReference>
<dbReference type="HOGENOM" id="CLU_008287_18_5_7"/>
<evidence type="ECO:0000256" key="3">
    <source>
        <dbReference type="ARBA" id="ARBA00022452"/>
    </source>
</evidence>
<comment type="subcellular location">
    <subcellularLocation>
        <location evidence="1 10">Cell outer membrane</location>
        <topology evidence="1 10">Multi-pass membrane protein</topology>
    </subcellularLocation>
</comment>
<evidence type="ECO:0000256" key="13">
    <source>
        <dbReference type="SAM" id="SignalP"/>
    </source>
</evidence>
<dbReference type="GO" id="GO:0015344">
    <property type="term" value="F:siderophore uptake transmembrane transporter activity"/>
    <property type="evidence" value="ECO:0007669"/>
    <property type="project" value="TreeGrafter"/>
</dbReference>
<dbReference type="SUPFAM" id="SSF56935">
    <property type="entry name" value="Porins"/>
    <property type="match status" value="1"/>
</dbReference>
<evidence type="ECO:0000259" key="14">
    <source>
        <dbReference type="Pfam" id="PF00593"/>
    </source>
</evidence>
<feature type="compositionally biased region" description="Low complexity" evidence="12">
    <location>
        <begin position="31"/>
        <end position="48"/>
    </location>
</feature>
<keyword evidence="3 10" id="KW-1134">Transmembrane beta strand</keyword>
<keyword evidence="2 10" id="KW-0813">Transport</keyword>
<dbReference type="Proteomes" id="UP000001880">
    <property type="component" value="Chromosome"/>
</dbReference>
<dbReference type="InterPro" id="IPR036942">
    <property type="entry name" value="Beta-barrel_TonB_sf"/>
</dbReference>
<dbReference type="InterPro" id="IPR012910">
    <property type="entry name" value="Plug_dom"/>
</dbReference>
<feature type="compositionally biased region" description="Acidic residues" evidence="12">
    <location>
        <begin position="73"/>
        <end position="82"/>
    </location>
</feature>
<dbReference type="Gene3D" id="2.40.170.20">
    <property type="entry name" value="TonB-dependent receptor, beta-barrel domain"/>
    <property type="match status" value="1"/>
</dbReference>
<keyword evidence="8 16" id="KW-0675">Receptor</keyword>
<keyword evidence="4 10" id="KW-0812">Transmembrane</keyword>
<feature type="compositionally biased region" description="Low complexity" evidence="12">
    <location>
        <begin position="63"/>
        <end position="72"/>
    </location>
</feature>
<dbReference type="KEGG" id="hoh:Hoch_5776"/>
<dbReference type="PANTHER" id="PTHR30069">
    <property type="entry name" value="TONB-DEPENDENT OUTER MEMBRANE RECEPTOR"/>
    <property type="match status" value="1"/>
</dbReference>
<evidence type="ECO:0000256" key="7">
    <source>
        <dbReference type="ARBA" id="ARBA00023136"/>
    </source>
</evidence>
<evidence type="ECO:0000256" key="6">
    <source>
        <dbReference type="ARBA" id="ARBA00023077"/>
    </source>
</evidence>
<feature type="region of interest" description="Disordered" evidence="12">
    <location>
        <begin position="24"/>
        <end position="90"/>
    </location>
</feature>
<evidence type="ECO:0000259" key="15">
    <source>
        <dbReference type="Pfam" id="PF07715"/>
    </source>
</evidence>
<evidence type="ECO:0000313" key="17">
    <source>
        <dbReference type="Proteomes" id="UP000001880"/>
    </source>
</evidence>
<dbReference type="InterPro" id="IPR039426">
    <property type="entry name" value="TonB-dep_rcpt-like"/>
</dbReference>
<protein>
    <submittedName>
        <fullName evidence="16">TonB-dependent receptor</fullName>
    </submittedName>
</protein>
<feature type="chain" id="PRO_5003011248" evidence="13">
    <location>
        <begin position="29"/>
        <end position="779"/>
    </location>
</feature>
<keyword evidence="7 10" id="KW-0472">Membrane</keyword>
<dbReference type="PANTHER" id="PTHR30069:SF29">
    <property type="entry name" value="HEMOGLOBIN AND HEMOGLOBIN-HAPTOGLOBIN-BINDING PROTEIN 1-RELATED"/>
    <property type="match status" value="1"/>
</dbReference>
<feature type="domain" description="TonB-dependent receptor-like beta-barrel" evidence="14">
    <location>
        <begin position="264"/>
        <end position="733"/>
    </location>
</feature>
<feature type="signal peptide" evidence="13">
    <location>
        <begin position="1"/>
        <end position="28"/>
    </location>
</feature>
<dbReference type="Pfam" id="PF00593">
    <property type="entry name" value="TonB_dep_Rec_b-barrel"/>
    <property type="match status" value="1"/>
</dbReference>
<keyword evidence="9 10" id="KW-0998">Cell outer membrane</keyword>
<keyword evidence="6 11" id="KW-0798">TonB box</keyword>
<evidence type="ECO:0000256" key="10">
    <source>
        <dbReference type="PROSITE-ProRule" id="PRU01360"/>
    </source>
</evidence>
<dbReference type="InterPro" id="IPR000531">
    <property type="entry name" value="Beta-barrel_TonB"/>
</dbReference>
<evidence type="ECO:0000256" key="11">
    <source>
        <dbReference type="RuleBase" id="RU003357"/>
    </source>
</evidence>
<dbReference type="eggNOG" id="COG4206">
    <property type="taxonomic scope" value="Bacteria"/>
</dbReference>
<dbReference type="GO" id="GO:0009279">
    <property type="term" value="C:cell outer membrane"/>
    <property type="evidence" value="ECO:0007669"/>
    <property type="project" value="UniProtKB-SubCell"/>
</dbReference>
<comment type="similarity">
    <text evidence="10 11">Belongs to the TonB-dependent receptor family.</text>
</comment>
<dbReference type="InterPro" id="IPR037066">
    <property type="entry name" value="Plug_dom_sf"/>
</dbReference>
<dbReference type="GO" id="GO:0044718">
    <property type="term" value="P:siderophore transmembrane transport"/>
    <property type="evidence" value="ECO:0007669"/>
    <property type="project" value="TreeGrafter"/>
</dbReference>
<dbReference type="AlphaFoldDB" id="D0LHA8"/>